<sequence length="108" mass="11954">MAPGRIRKAKFGAAVTASRIISLAEVVQMPGFTDLSPEHMWEVANAPLNLQWLSREAHWHKRGRSAAYLAGLDPGWQAQQIELENRVRQQLRDIVAALAAVDAGAQRD</sequence>
<dbReference type="AlphaFoldDB" id="A0A1S1NFY0"/>
<dbReference type="EMBL" id="MLQM01000108">
    <property type="protein sequence ID" value="OHV00495.1"/>
    <property type="molecule type" value="Genomic_DNA"/>
</dbReference>
<evidence type="ECO:0000313" key="2">
    <source>
        <dbReference type="Proteomes" id="UP000179734"/>
    </source>
</evidence>
<reference evidence="1 2" key="1">
    <citation type="submission" date="2016-10" db="EMBL/GenBank/DDBJ databases">
        <title>Genome sequence of Mycobacterium talmonii.</title>
        <authorList>
            <person name="Greninger A.L."/>
            <person name="Elliott B."/>
            <person name="Vasireddy S."/>
            <person name="Vasireddy R."/>
        </authorList>
    </citation>
    <scope>NUCLEOTIDE SEQUENCE [LARGE SCALE GENOMIC DNA]</scope>
    <source>
        <strain evidence="2">NE-TNMC-100812</strain>
    </source>
</reference>
<dbReference type="Proteomes" id="UP000179734">
    <property type="component" value="Unassembled WGS sequence"/>
</dbReference>
<gene>
    <name evidence="1" type="ORF">BKN37_17900</name>
</gene>
<comment type="caution">
    <text evidence="1">The sequence shown here is derived from an EMBL/GenBank/DDBJ whole genome shotgun (WGS) entry which is preliminary data.</text>
</comment>
<name>A0A1S1NFY0_9MYCO</name>
<accession>A0A1S1NFY0</accession>
<evidence type="ECO:0000313" key="1">
    <source>
        <dbReference type="EMBL" id="OHV00495.1"/>
    </source>
</evidence>
<protein>
    <submittedName>
        <fullName evidence="1">Uncharacterized protein</fullName>
    </submittedName>
</protein>
<organism evidence="1 2">
    <name type="scientific">Mycobacterium talmoniae</name>
    <dbReference type="NCBI Taxonomy" id="1858794"/>
    <lineage>
        <taxon>Bacteria</taxon>
        <taxon>Bacillati</taxon>
        <taxon>Actinomycetota</taxon>
        <taxon>Actinomycetes</taxon>
        <taxon>Mycobacteriales</taxon>
        <taxon>Mycobacteriaceae</taxon>
        <taxon>Mycobacterium</taxon>
    </lineage>
</organism>
<keyword evidence="2" id="KW-1185">Reference proteome</keyword>
<dbReference type="RefSeq" id="WP_071028293.1">
    <property type="nucleotide sequence ID" value="NZ_MLQM01000108.1"/>
</dbReference>
<proteinExistence type="predicted"/>